<dbReference type="GO" id="GO:0009247">
    <property type="term" value="P:glycolipid biosynthetic process"/>
    <property type="evidence" value="ECO:0007669"/>
    <property type="project" value="TreeGrafter"/>
</dbReference>
<dbReference type="RefSeq" id="WP_181888412.1">
    <property type="nucleotide sequence ID" value="NZ_CP170998.1"/>
</dbReference>
<evidence type="ECO:0000256" key="3">
    <source>
        <dbReference type="ARBA" id="ARBA00022676"/>
    </source>
</evidence>
<dbReference type="SUPFAM" id="SSF53448">
    <property type="entry name" value="Nucleotide-diphospho-sugar transferases"/>
    <property type="match status" value="1"/>
</dbReference>
<sequence length="347" mass="37986">MLLPDNNSVNTRRISAVANQTLVIIPTYNEVENLPLIVERVLATKDAVDILVVDDNSPDGTGAKADELAAAHDEVNVLHRTGKDGLLAAYRAGFNWGLERDYQVLVQMDADGSHAPEELHRLLDALDDGADLAIGSRYVEGGEVVNWPKKRFLLSKLGNQYVSVALGTDVADMTAGYRAFKREVLEELDLDSLSKKGYIFQVEIAHKVDKLGFDIREVPITFEDRKLGESKLDASFATASLAEVTKWGAADKATFVKDFTSETVRQFVYAVEHSKLADVRRAAADAPEQIINALGEFGSVAKHEIDSANLGKVQSNAARRVNDAINLGEETVRQALHALGFDGKRKK</sequence>
<dbReference type="InterPro" id="IPR029044">
    <property type="entry name" value="Nucleotide-diphossugar_trans"/>
</dbReference>
<dbReference type="Gene3D" id="3.90.550.10">
    <property type="entry name" value="Spore Coat Polysaccharide Biosynthesis Protein SpsA, Chain A"/>
    <property type="match status" value="1"/>
</dbReference>
<comment type="similarity">
    <text evidence="1">Belongs to the glycosyltransferase 2 family.</text>
</comment>
<evidence type="ECO:0000256" key="2">
    <source>
        <dbReference type="ARBA" id="ARBA00012704"/>
    </source>
</evidence>
<dbReference type="InterPro" id="IPR039528">
    <property type="entry name" value="DPM1-like"/>
</dbReference>
<dbReference type="PANTHER" id="PTHR43398">
    <property type="entry name" value="DOLICHOL-PHOSPHATE MANNOSYLTRANSFERASE SUBUNIT 1"/>
    <property type="match status" value="1"/>
</dbReference>
<protein>
    <recommendedName>
        <fullName evidence="2">dolichyl-phosphate beta-D-mannosyltransferase</fullName>
        <ecNumber evidence="2">2.4.1.83</ecNumber>
    </recommendedName>
</protein>
<dbReference type="CDD" id="cd06442">
    <property type="entry name" value="DPM1_like"/>
    <property type="match status" value="1"/>
</dbReference>
<gene>
    <name evidence="7" type="ORF">H0193_02510</name>
</gene>
<keyword evidence="3" id="KW-0328">Glycosyltransferase</keyword>
<evidence type="ECO:0000256" key="5">
    <source>
        <dbReference type="ARBA" id="ARBA00050499"/>
    </source>
</evidence>
<evidence type="ECO:0000256" key="1">
    <source>
        <dbReference type="ARBA" id="ARBA00006739"/>
    </source>
</evidence>
<dbReference type="PANTHER" id="PTHR43398:SF1">
    <property type="entry name" value="DOLICHOL-PHOSPHATE MANNOSYLTRANSFERASE SUBUNIT 1"/>
    <property type="match status" value="1"/>
</dbReference>
<dbReference type="Proteomes" id="UP000523682">
    <property type="component" value="Unassembled WGS sequence"/>
</dbReference>
<name>A0A7W2E9R7_9CORY</name>
<proteinExistence type="inferred from homology"/>
<dbReference type="GO" id="GO:0016020">
    <property type="term" value="C:membrane"/>
    <property type="evidence" value="ECO:0007669"/>
    <property type="project" value="GOC"/>
</dbReference>
<organism evidence="7 8">
    <name type="scientific">Corynebacterium haemomassiliense</name>
    <dbReference type="NCBI Taxonomy" id="2754726"/>
    <lineage>
        <taxon>Bacteria</taxon>
        <taxon>Bacillati</taxon>
        <taxon>Actinomycetota</taxon>
        <taxon>Actinomycetes</taxon>
        <taxon>Mycobacteriales</taxon>
        <taxon>Corynebacteriaceae</taxon>
        <taxon>Corynebacterium</taxon>
    </lineage>
</organism>
<keyword evidence="8" id="KW-1185">Reference proteome</keyword>
<evidence type="ECO:0000256" key="4">
    <source>
        <dbReference type="ARBA" id="ARBA00022679"/>
    </source>
</evidence>
<comment type="caution">
    <text evidence="7">The sequence shown here is derived from an EMBL/GenBank/DDBJ whole genome shotgun (WGS) entry which is preliminary data.</text>
</comment>
<dbReference type="Pfam" id="PF00535">
    <property type="entry name" value="Glycos_transf_2"/>
    <property type="match status" value="1"/>
</dbReference>
<dbReference type="EMBL" id="JACDTZ010000001">
    <property type="protein sequence ID" value="MBA5243697.1"/>
    <property type="molecule type" value="Genomic_DNA"/>
</dbReference>
<evidence type="ECO:0000313" key="7">
    <source>
        <dbReference type="EMBL" id="MBA5243697.1"/>
    </source>
</evidence>
<reference evidence="7 8" key="1">
    <citation type="submission" date="2020-07" db="EMBL/GenBank/DDBJ databases">
        <title>Draft genome and description of Corynebacterium haemomassiliense strain Marseile-Q3615 sp. nov.</title>
        <authorList>
            <person name="Boxberger M."/>
            <person name="La Scola B."/>
        </authorList>
    </citation>
    <scope>NUCLEOTIDE SEQUENCE [LARGE SCALE GENOMIC DNA]</scope>
    <source>
        <strain evidence="7 8">Marseille-Q3615</strain>
    </source>
</reference>
<evidence type="ECO:0000259" key="6">
    <source>
        <dbReference type="Pfam" id="PF00535"/>
    </source>
</evidence>
<keyword evidence="4" id="KW-0808">Transferase</keyword>
<evidence type="ECO:0000313" key="8">
    <source>
        <dbReference type="Proteomes" id="UP000523682"/>
    </source>
</evidence>
<dbReference type="EC" id="2.4.1.83" evidence="2"/>
<dbReference type="AlphaFoldDB" id="A0A7W2E9R7"/>
<accession>A0A7W2E9R7</accession>
<dbReference type="GO" id="GO:0004582">
    <property type="term" value="F:dolichyl-phosphate beta-D-mannosyltransferase activity"/>
    <property type="evidence" value="ECO:0007669"/>
    <property type="project" value="UniProtKB-EC"/>
</dbReference>
<feature type="domain" description="Glycosyltransferase 2-like" evidence="6">
    <location>
        <begin position="23"/>
        <end position="188"/>
    </location>
</feature>
<dbReference type="InterPro" id="IPR001173">
    <property type="entry name" value="Glyco_trans_2-like"/>
</dbReference>
<dbReference type="FunFam" id="3.90.550.10:FF:000122">
    <property type="entry name" value="Dolichol-phosphate mannosyltransferase subunit 1"/>
    <property type="match status" value="1"/>
</dbReference>
<comment type="catalytic activity">
    <reaction evidence="5">
        <text>a di-trans,poly-cis-dolichyl phosphate + GDP-alpha-D-mannose = a di-trans,poly-cis-dolichyl beta-D-mannosyl phosphate + GDP</text>
        <dbReference type="Rhea" id="RHEA:21184"/>
        <dbReference type="Rhea" id="RHEA-COMP:19498"/>
        <dbReference type="Rhea" id="RHEA-COMP:19501"/>
        <dbReference type="ChEBI" id="CHEBI:57527"/>
        <dbReference type="ChEBI" id="CHEBI:57683"/>
        <dbReference type="ChEBI" id="CHEBI:58189"/>
        <dbReference type="ChEBI" id="CHEBI:58211"/>
        <dbReference type="EC" id="2.4.1.83"/>
    </reaction>
</comment>